<dbReference type="Pfam" id="PF00353">
    <property type="entry name" value="HemolysinCabind"/>
    <property type="match status" value="13"/>
</dbReference>
<dbReference type="PANTHER" id="PTHR11475">
    <property type="entry name" value="OXIDASE/PEROXIDASE"/>
    <property type="match status" value="1"/>
</dbReference>
<keyword evidence="5" id="KW-0575">Peroxidase</keyword>
<keyword evidence="2" id="KW-0964">Secreted</keyword>
<dbReference type="PROSITE" id="PS00330">
    <property type="entry name" value="HEMOLYSIN_CALCIUM"/>
    <property type="match status" value="4"/>
</dbReference>
<dbReference type="PRINTS" id="PR00313">
    <property type="entry name" value="CABNDNGRPT"/>
</dbReference>
<evidence type="ECO:0000313" key="5">
    <source>
        <dbReference type="EMBL" id="MFC5068709.1"/>
    </source>
</evidence>
<evidence type="ECO:0000256" key="2">
    <source>
        <dbReference type="ARBA" id="ARBA00022525"/>
    </source>
</evidence>
<proteinExistence type="predicted"/>
<feature type="compositionally biased region" description="Acidic residues" evidence="4">
    <location>
        <begin position="3006"/>
        <end position="3105"/>
    </location>
</feature>
<comment type="caution">
    <text evidence="5">The sequence shown here is derived from an EMBL/GenBank/DDBJ whole genome shotgun (WGS) entry which is preliminary data.</text>
</comment>
<evidence type="ECO:0000256" key="3">
    <source>
        <dbReference type="ARBA" id="ARBA00023180"/>
    </source>
</evidence>
<organism evidence="5 6">
    <name type="scientific">Flaviflagellibacter deserti</name>
    <dbReference type="NCBI Taxonomy" id="2267266"/>
    <lineage>
        <taxon>Bacteria</taxon>
        <taxon>Pseudomonadati</taxon>
        <taxon>Pseudomonadota</taxon>
        <taxon>Alphaproteobacteria</taxon>
        <taxon>Hyphomicrobiales</taxon>
        <taxon>Flaviflagellibacter</taxon>
    </lineage>
</organism>
<dbReference type="RefSeq" id="WP_114956098.1">
    <property type="nucleotide sequence ID" value="NZ_JBHSJF010000006.1"/>
</dbReference>
<dbReference type="GO" id="GO:0004601">
    <property type="term" value="F:peroxidase activity"/>
    <property type="evidence" value="ECO:0007669"/>
    <property type="project" value="UniProtKB-KW"/>
</dbReference>
<dbReference type="PANTHER" id="PTHR11475:SF4">
    <property type="entry name" value="CHORION PEROXIDASE"/>
    <property type="match status" value="1"/>
</dbReference>
<feature type="region of interest" description="Disordered" evidence="4">
    <location>
        <begin position="3006"/>
        <end position="3117"/>
    </location>
</feature>
<dbReference type="Pfam" id="PF03098">
    <property type="entry name" value="An_peroxidase"/>
    <property type="match status" value="6"/>
</dbReference>
<feature type="region of interest" description="Disordered" evidence="4">
    <location>
        <begin position="99"/>
        <end position="122"/>
    </location>
</feature>
<dbReference type="Gene3D" id="1.10.640.10">
    <property type="entry name" value="Haem peroxidase domain superfamily, animal type"/>
    <property type="match status" value="2"/>
</dbReference>
<dbReference type="InterPro" id="IPR018511">
    <property type="entry name" value="Hemolysin-typ_Ca-bd_CS"/>
</dbReference>
<accession>A0ABV9Z2H5</accession>
<evidence type="ECO:0000256" key="1">
    <source>
        <dbReference type="ARBA" id="ARBA00004613"/>
    </source>
</evidence>
<dbReference type="SUPFAM" id="SSF48113">
    <property type="entry name" value="Heme-dependent peroxidases"/>
    <property type="match status" value="2"/>
</dbReference>
<keyword evidence="5" id="KW-0560">Oxidoreductase</keyword>
<dbReference type="Proteomes" id="UP001595796">
    <property type="component" value="Unassembled WGS sequence"/>
</dbReference>
<feature type="region of interest" description="Disordered" evidence="4">
    <location>
        <begin position="1619"/>
        <end position="1677"/>
    </location>
</feature>
<dbReference type="InterPro" id="IPR037120">
    <property type="entry name" value="Haem_peroxidase_sf_animal"/>
</dbReference>
<dbReference type="PROSITE" id="PS50292">
    <property type="entry name" value="PEROXIDASE_3"/>
    <property type="match status" value="2"/>
</dbReference>
<evidence type="ECO:0000313" key="6">
    <source>
        <dbReference type="Proteomes" id="UP001595796"/>
    </source>
</evidence>
<comment type="subcellular location">
    <subcellularLocation>
        <location evidence="1">Secreted</location>
    </subcellularLocation>
</comment>
<sequence>MAAFTLNRADLEFILKQIKVSEAHANGTPLTEIYVDPEGNVVPAGTPGAVLAIPDPHVPVGLRTVDGTYNNIVAGRENFGAADQAMPRLLDPHYVNDLDGDQFDADGPGPAPATTNGNYANPGNVADADPRTISNLIVDMSLNNPAAVIAALTFAGSEDPHADLQRLLDARVTQAEADAAVVTAQTALDTANANLDAAVAGYVPGDTASIDAIQDAAEAVTAAEQTLEAAETVAADPAAALETLAGELGLVINSEGSLVIPNVAPDEGLSAPFNAWMTFFGQFFDHGLDLITKGGNGTVYIPLEPDDPLYVPGGHSNFMVLTRAAPDENGEHTNTTTSWVDQNQTYTSHASHQVFLREYKFSEDTDSDGVADARAVATGRLLDGHHTEGSVVNKNGLPTWADVKDQAQTMLGLTLSDVHVLEVPLLATDEYGMFERGPNGYAQVLVEVEHSGGTAVLKVEGKAGGLDLLNITAADLPAGHGLADVTTIAPLGTRHAFLDDIAHNAVPKLGLVDHDRNPATAPIEILPDDDDVAGNPLIPNQFGINERYDDELLERHFITGDGRGNENIGLTAVHHVFHSEHNRQIDSQKLIILQSGDLDFINEWLVGSDITALPDGFADMTAVQQLAFGETLNWDGERLFQAGRFATEMQYQHLVFEEFARKVQPAIDPFVFNSITDIDPSIFSEFANVVYRFGHSMLTDSMPRVLLNEDGTVASTDDMGLIDSFLNPIAFNNDGALTAEEAAGAIVRGMTIERGNEIDEFVTGALRNNLLGLPLDLATINIARGRDTGMPTLNQAREQLYAATGSTFLTPYDSWTDFAANLKNPISVVNFIAAYGLHASITDQVTDPAAVTPTNPTGLRDKTLEEKRDAAWALVFGETVGTATVVPADRLDFLNSTGDYNAGNNGLNTIDLWIGGLAEKKMPFGGFLGSTFNAVFEAQLEALQDGDRFYYLTRTQGQNFLNMLEQNSFAKMIMANTDISQPGADGIRGTADDVISRHIGVDSFANYDFVLEVNAANQADYDPENNDLDGPGPVDPLGNDPALEAMGLGKVQRDNPGTLGPDANYIRFTGGEHVVVGGTNNADTIITDFGDDGIWGDAGNDRIESGAGVDLVNGGSGDDIITDSGDSGDFIKGDEGNDVIANSNGLDILMGGSGKDAIFVGVDDTEVFGGEGDDFIAGGAGVDLLMGNEGDDWMEAAGGFDTTAGDNSELFFNSAIKGHDVMFAGDDEHDFDAESGDDIMVQGESVMRNEGMFGFDWAIFKDAQIDGYADMRIPIFTTEQEDVLRNRFDKVEALSGWNGNDTLLGDDRVFGEIAPGDTVATTEGIFFNDGLDQAGIDRITGLSAIVRVNPETGFFEAGNILLGGAGNDNLRGNGGDDILDGDRWLNVRISIRANADGTGAELATVDTMRHTFAADDTSVPAAWRGHALFELLVNRTIVPTQMQIVREIVDTGATATDEDIAFFNDVRANYTVERNTDGSFTVTHVTVSVVIDPLTERNLVSDGVDTLHNVEIARFLDEDVLLVNRAPTGFPTITGTENVLTANINGIADQNGLPPAADFDYQWQVSNNGLDGWTNIGTNSPTFAVANNDNRFYRVAVSYTDDSGYAETVTSQMTAVVGDNNGGGVNDTLNGTADPNLINGRDGNDTLNGGQGDDVINGGDDNDTLNGGAGNDTLNGGANTDTVTYVAATGAVTVNLATGLATGADGNDTLTSIENVTASNFDDVLTGNAGDNLLAGRTGNDTYRVDLNGGDDTINELGGQDRITILTAGAALASLSVSDDGAGTNDGNLDIAFNGQTLTAIDHFDNTNEGVELINFDGGSYAGYQLGSADYTVSTADPANSGTPTARTVTVASGNNLLAGETGADRLTGGTGNDLLFGAAGNDILNGGAGNDLLVGGDGNDTVSGGDGNDVIVYDIDEGDGGGDTITGGANTDTLAIVDEGGNDAETLSVNFDGTRITQIEGGGSVAADVESVTASLGAGSDTLAYNTASAVSVDLAAGTATGFTSIAGVDNVTGGTGSDTFRGNADDNVFTGNGGTDRVVFSGTASAHVFTLDGTSLEVTGTGGTDTLSSVEQLEFDDGVYALVQGTGGVNTLTGSVNADLLLGFGGNDTINAGAGDDMIVYNAGTDGRDIVNGGTEGTEGDTFVINGTNAAETYRVYTRAAWDAVAGNDGASLAAATEIVITRNGTNFASVIAELADIEEIRINTGPGNDTVLPIGDFSPTSLSFNTITIDGSEGNDTVDISSLTSAHRIVFKSNGGNDTIVGTMRPQDVIELADGQSLANYTTTVNPNGTTTLSNGTHSITFASNGNPVIVDDDDDVIDGAFELTARDIAGLKNLVQGRPAFEDDDDTEGHEGIRDLEGTGNNVANPDFGSADQPFIRLTEARYGDLNDEGNRDINPIFDGLDPRDISNILGEQEDGLPKQANDANIFFMAFGQYFDHGLDFLPKNAAYGKLEIGGPDEGAPFGSTPADLTRGEVSGFDEDGNPEHMNKTSPFVDQNQAYGSNELVGQFLRESDGNQGVGMRLLQGGVDPSNPDFNLLPTLRELIQHHWEANTIFHDASLPGGQISFRDYYSNYPIPSGATGNLLDEVTGAFDPDVLNAAVSNFMGSGFPLLLDTNPFISLLDHFVAGDGRANENFALTAMHTVWARNHNFHVEKLLEAGFDGTDEEVFQAAKMLNEAEYQRVVFDEFADALIGGIRGLGTHGHEGYNEEVDARISHEFASAVYRVGHSLIGQTMTILDENGQPKQVALFDAFLNPSNDPGVFTAPLPPGYVPQPGYAQLGVSSILGGIAQQPAEEVDFNIVDAVRNDLVRINADLFSFNVARGRDVGLGTLNQVRADLKASLDPYIREAIGFAGNMDPYTSWADFQARNGLSNTVIAQFMEAYPDLVLDTQEKIDAFVEVNPDIQLQDGPNGSKIVKGIDRVDLWVGGLAEQHINGGMVGQTFWVVLHEQFDRLQEGDRFYYLDRFDNFDFYEEFVDGQEFADIIARNTGLTNLPEHIFEADLEDEDDDDDTGQDPDDDDDEDEDDDDDTGTGGDDDEDEDDDDPTGSDDDEDEEDDDDEDDTSGSDDDDDEDEDDEDDEDDTSGDDDDDDDTTGEDDDDTTVPPPPVQPGVGTALADVLVGTAAADNLIGLASDDVIMGHGGDDAIVAGEGNDFVNGGEGRDVISANAGDDHVFGGGAADMIYGDAGDDRLFGDAGDDLINAGAGSDTVVGGAGNDLFVAEVGDGNDSYFGDEPNGGTGIDTLDMSAITAAITVDLGTGVGGHGSTTSAQSGTDALWGVENVIGGSGADSITASEAVNVMDGGAGNDTFRFLSAAAANGDTIVNFQVGDQVDLTGIDANSGVTGNQAFSLVAGPTFTAAAQLMVSYETRADGDYTVIQGNTGGDNTADFKLSLKGTHEFVPDDLKL</sequence>
<dbReference type="InterPro" id="IPR010255">
    <property type="entry name" value="Haem_peroxidase_sf"/>
</dbReference>
<dbReference type="CDD" id="cd09821">
    <property type="entry name" value="An_peroxidase_bacterial_2"/>
    <property type="match status" value="1"/>
</dbReference>
<keyword evidence="6" id="KW-1185">Reference proteome</keyword>
<gene>
    <name evidence="5" type="ORF">ACFPFW_11885</name>
</gene>
<dbReference type="InterPro" id="IPR011049">
    <property type="entry name" value="Serralysin-like_metalloprot_C"/>
</dbReference>
<reference evidence="6" key="1">
    <citation type="journal article" date="2019" name="Int. J. Syst. Evol. Microbiol.">
        <title>The Global Catalogue of Microorganisms (GCM) 10K type strain sequencing project: providing services to taxonomists for standard genome sequencing and annotation.</title>
        <authorList>
            <consortium name="The Broad Institute Genomics Platform"/>
            <consortium name="The Broad Institute Genome Sequencing Center for Infectious Disease"/>
            <person name="Wu L."/>
            <person name="Ma J."/>
        </authorList>
    </citation>
    <scope>NUCLEOTIDE SEQUENCE [LARGE SCALE GENOMIC DNA]</scope>
    <source>
        <strain evidence="6">CGMCC 1.16444</strain>
    </source>
</reference>
<dbReference type="InterPro" id="IPR001343">
    <property type="entry name" value="Hemolysn_Ca-bd"/>
</dbReference>
<dbReference type="SUPFAM" id="SSF51120">
    <property type="entry name" value="beta-Roll"/>
    <property type="match status" value="7"/>
</dbReference>
<dbReference type="Gene3D" id="2.150.10.10">
    <property type="entry name" value="Serralysin-like metalloprotease, C-terminal"/>
    <property type="match status" value="6"/>
</dbReference>
<keyword evidence="3" id="KW-0325">Glycoprotein</keyword>
<name>A0ABV9Z2H5_9HYPH</name>
<dbReference type="EMBL" id="JBHSJF010000006">
    <property type="protein sequence ID" value="MFC5068709.1"/>
    <property type="molecule type" value="Genomic_DNA"/>
</dbReference>
<evidence type="ECO:0000256" key="4">
    <source>
        <dbReference type="SAM" id="MobiDB-lite"/>
    </source>
</evidence>
<dbReference type="InterPro" id="IPR019791">
    <property type="entry name" value="Haem_peroxidase_animal"/>
</dbReference>
<protein>
    <submittedName>
        <fullName evidence="5">Peroxidase family protein</fullName>
    </submittedName>
</protein>